<dbReference type="InterPro" id="IPR037595">
    <property type="entry name" value="RGP_fam"/>
</dbReference>
<keyword evidence="4" id="KW-1185">Reference proteome</keyword>
<dbReference type="PANTHER" id="PTHR31682:SF44">
    <property type="entry name" value="UDP-ARABINOPYRANOSE MUTASE 3"/>
    <property type="match status" value="1"/>
</dbReference>
<evidence type="ECO:0000313" key="3">
    <source>
        <dbReference type="EMBL" id="EDX78497.1"/>
    </source>
</evidence>
<sequence length="385" mass="43897">MPKDRVYGIVVTTIHNGNFLDEYYKHFKDNKNLKCVRFYVVGDLSTPPSCRDRVERYHAMGLPWIYLGKEEQEDFLAPFPELSAEIPWKSDNRRNVGFLMAYRDRCDIIIAIDDDNYPRNNWSFLEGHQHVGTKVTLSTAVGHEGWFNLCSLMDINCESLGVRGTVYARGFPYARRHPNCGSIDSQVSTGLVAINAGLWSGDPDVDAATRLVTRCEAQEKFLESFLLTSSTLMPINTQNTALIRDAIPAYYYFKMGIPIRGMKLDRFGDIFSGFFVQKCVQSVGHSIRVGSPIVEHRRSPHNLYQDLWHELAGMVIIDDMLCLLEEKMPLAFSYSEAAVNLAGKVRVWAEQQDGFLWDASLRAYFQNISDNIFNWVKACQQLNST</sequence>
<dbReference type="AlphaFoldDB" id="B4VH96"/>
<dbReference type="GO" id="GO:0052691">
    <property type="term" value="F:UDP-arabinopyranose mutase activity"/>
    <property type="evidence" value="ECO:0007669"/>
    <property type="project" value="TreeGrafter"/>
</dbReference>
<keyword evidence="2" id="KW-0333">Golgi apparatus</keyword>
<protein>
    <submittedName>
        <fullName evidence="3">Uncharacterized protein</fullName>
    </submittedName>
</protein>
<reference evidence="3 4" key="1">
    <citation type="submission" date="2008-07" db="EMBL/GenBank/DDBJ databases">
        <authorList>
            <person name="Tandeau de Marsac N."/>
            <person name="Ferriera S."/>
            <person name="Johnson J."/>
            <person name="Kravitz S."/>
            <person name="Beeson K."/>
            <person name="Sutton G."/>
            <person name="Rogers Y.-H."/>
            <person name="Friedman R."/>
            <person name="Frazier M."/>
            <person name="Venter J.C."/>
        </authorList>
    </citation>
    <scope>NUCLEOTIDE SEQUENCE [LARGE SCALE GENOMIC DNA]</scope>
    <source>
        <strain evidence="3 4">PCC 7420</strain>
    </source>
</reference>
<evidence type="ECO:0000256" key="2">
    <source>
        <dbReference type="ARBA" id="ARBA00023034"/>
    </source>
</evidence>
<dbReference type="RefSeq" id="WP_006097972.1">
    <property type="nucleotide sequence ID" value="NZ_DS989841.1"/>
</dbReference>
<evidence type="ECO:0000256" key="1">
    <source>
        <dbReference type="ARBA" id="ARBA00004555"/>
    </source>
</evidence>
<comment type="subcellular location">
    <subcellularLocation>
        <location evidence="1">Golgi apparatus</location>
    </subcellularLocation>
</comment>
<dbReference type="eggNOG" id="COG0463">
    <property type="taxonomic scope" value="Bacteria"/>
</dbReference>
<evidence type="ECO:0000313" key="4">
    <source>
        <dbReference type="Proteomes" id="UP000003835"/>
    </source>
</evidence>
<name>B4VH96_9CYAN</name>
<dbReference type="STRING" id="118168.MC7420_7150"/>
<dbReference type="PANTHER" id="PTHR31682">
    <property type="entry name" value="UDP-ARABINOSE MUTASE"/>
    <property type="match status" value="1"/>
</dbReference>
<accession>B4VH96</accession>
<dbReference type="EMBL" id="DS989841">
    <property type="protein sequence ID" value="EDX78497.1"/>
    <property type="molecule type" value="Genomic_DNA"/>
</dbReference>
<dbReference type="Pfam" id="PF03214">
    <property type="entry name" value="RGP"/>
    <property type="match status" value="1"/>
</dbReference>
<dbReference type="HOGENOM" id="CLU_061976_0_0_3"/>
<gene>
    <name evidence="3" type="ORF">MC7420_7150</name>
</gene>
<proteinExistence type="predicted"/>
<dbReference type="GO" id="GO:0005829">
    <property type="term" value="C:cytosol"/>
    <property type="evidence" value="ECO:0007669"/>
    <property type="project" value="TreeGrafter"/>
</dbReference>
<dbReference type="GO" id="GO:0033356">
    <property type="term" value="P:UDP-L-arabinose metabolic process"/>
    <property type="evidence" value="ECO:0007669"/>
    <property type="project" value="TreeGrafter"/>
</dbReference>
<organism evidence="3 4">
    <name type="scientific">Coleofasciculus chthonoplastes PCC 7420</name>
    <dbReference type="NCBI Taxonomy" id="118168"/>
    <lineage>
        <taxon>Bacteria</taxon>
        <taxon>Bacillati</taxon>
        <taxon>Cyanobacteriota</taxon>
        <taxon>Cyanophyceae</taxon>
        <taxon>Coleofasciculales</taxon>
        <taxon>Coleofasciculaceae</taxon>
        <taxon>Coleofasciculus</taxon>
    </lineage>
</organism>
<dbReference type="Proteomes" id="UP000003835">
    <property type="component" value="Unassembled WGS sequence"/>
</dbReference>
<dbReference type="OrthoDB" id="446056at2"/>